<evidence type="ECO:0000256" key="10">
    <source>
        <dbReference type="SAM" id="MobiDB-lite"/>
    </source>
</evidence>
<protein>
    <recommendedName>
        <fullName evidence="1 9">Nucleoprotein</fullName>
        <shortName evidence="9">NP</shortName>
        <shortName evidence="9">Protein N</shortName>
    </recommendedName>
    <alternativeName>
        <fullName evidence="8 9">Nucleocapsid protein</fullName>
    </alternativeName>
</protein>
<dbReference type="GO" id="GO:0019013">
    <property type="term" value="C:viral nucleocapsid"/>
    <property type="evidence" value="ECO:0007669"/>
    <property type="project" value="UniProtKB-UniRule"/>
</dbReference>
<reference evidence="11" key="2">
    <citation type="journal article" date="2021" name="Viruses">
        <title>Illuminating the Plant Rhabdovirus Landscape through Metatranscriptomics Data.</title>
        <authorList>
            <person name="Bejerman N."/>
            <person name="Dietzgen R.G."/>
            <person name="Debat H."/>
        </authorList>
    </citation>
    <scope>NUCLEOTIDE SEQUENCE</scope>
</reference>
<evidence type="ECO:0000256" key="2">
    <source>
        <dbReference type="ARBA" id="ARBA00022497"/>
    </source>
</evidence>
<sequence length="483" mass="53925">MSVTLTAQEREAIKASLAVMKSKPSTSRNVVTTAPRNITRDVIKPAAGASKGKEEDGKKASAPVKRISRFGDLESVTVSLSTRPKPWKDAEIKSIKITEVTQLSITEAIAIGTEMMGSIRAGKVTSQTVDQILSLAVSIFSPSSINNEASHLLNPLPDKLGTIIRQSETEPTKPSEVAAGGLMEQLEKVRSRINRAKAGADVSKLRELEDRLNGQLNNLETGAANDRDQINNVDDAYAYTYLAAYMMRLAGKTSAAWVDRLEMAKTRFHSWYDCESSILDHIDVEAEQAERIREGMARRPDSISTWVLWAAYNENENSLMNQNDSGMLRYLVTQMYSYTGMHAYASVMQLQVEHNVTFKFLLEELNCPVTRKAVYEIADIIRNHEITEQHSDRKTYFRYARVWDSGFFVNLQSKNCTVLGYTVAKARKMLSSSTTLSDPTQAFAFKNLDEKIKSSLDTVADRLYEKIMAVSTQDEESGSIWKA</sequence>
<keyword evidence="9" id="KW-1035">Host cytoplasm</keyword>
<evidence type="ECO:0000256" key="9">
    <source>
        <dbReference type="RuleBase" id="RU369108"/>
    </source>
</evidence>
<name>A0A8D9PGT9_9RHAB</name>
<keyword evidence="3 9" id="KW-0167">Capsid protein</keyword>
<keyword evidence="4 9" id="KW-0946">Virion</keyword>
<keyword evidence="5 9" id="KW-0694">RNA-binding</keyword>
<dbReference type="GO" id="GO:0019029">
    <property type="term" value="C:helical viral capsid"/>
    <property type="evidence" value="ECO:0007669"/>
    <property type="project" value="UniProtKB-UniRule"/>
</dbReference>
<evidence type="ECO:0000256" key="6">
    <source>
        <dbReference type="ARBA" id="ARBA00023086"/>
    </source>
</evidence>
<dbReference type="GO" id="GO:1990904">
    <property type="term" value="C:ribonucleoprotein complex"/>
    <property type="evidence" value="ECO:0007669"/>
    <property type="project" value="UniProtKB-UniRule"/>
</dbReference>
<evidence type="ECO:0000256" key="1">
    <source>
        <dbReference type="ARBA" id="ARBA00014389"/>
    </source>
</evidence>
<evidence type="ECO:0000256" key="7">
    <source>
        <dbReference type="ARBA" id="ARBA00023274"/>
    </source>
</evidence>
<dbReference type="InterPro" id="IPR004902">
    <property type="entry name" value="Rhabdo_ncap_2"/>
</dbReference>
<dbReference type="Pfam" id="PF03216">
    <property type="entry name" value="Rhabdo_ncap_2"/>
    <property type="match status" value="1"/>
</dbReference>
<comment type="subcellular location">
    <subcellularLocation>
        <location evidence="9">Virion</location>
    </subcellularLocation>
    <subcellularLocation>
        <location evidence="9">Host cytoplasm</location>
    </subcellularLocation>
</comment>
<evidence type="ECO:0000256" key="3">
    <source>
        <dbReference type="ARBA" id="ARBA00022561"/>
    </source>
</evidence>
<organism evidence="11">
    <name type="scientific">Pelargonium radula virus 1</name>
    <dbReference type="NCBI Taxonomy" id="2793734"/>
    <lineage>
        <taxon>Viruses</taxon>
        <taxon>Riboviria</taxon>
        <taxon>Orthornavirae</taxon>
        <taxon>Negarnaviricota</taxon>
        <taxon>Haploviricotina</taxon>
        <taxon>Monjiviricetes</taxon>
        <taxon>Mononegavirales</taxon>
        <taxon>Rhabdoviridae</taxon>
    </lineage>
</organism>
<evidence type="ECO:0000313" key="11">
    <source>
        <dbReference type="EMBL" id="DAF42386.1"/>
    </source>
</evidence>
<evidence type="ECO:0000256" key="5">
    <source>
        <dbReference type="ARBA" id="ARBA00022884"/>
    </source>
</evidence>
<keyword evidence="6 9" id="KW-0543">Viral nucleoprotein</keyword>
<reference evidence="11" key="1">
    <citation type="journal article" date="2021" name="J. Anim. Genet.">
        <title>Illuminating the plant rhabdovirus landscape through metatranscriptomics data.</title>
        <authorList>
            <person name="Bejerman N."/>
            <person name="Dietzgen R.G."/>
            <person name="Debat H."/>
        </authorList>
    </citation>
    <scope>NUCLEOTIDE SEQUENCE</scope>
</reference>
<comment type="function">
    <text evidence="9">Encapsidates the genome, protecting it from nucleases. The encapsidated genomic RNA is termed the nucleocapsid (NC) and serves as template for viral transcription and replication.</text>
</comment>
<proteinExistence type="inferred from homology"/>
<accession>A0A8D9PGT9</accession>
<dbReference type="EMBL" id="BK014325">
    <property type="protein sequence ID" value="DAF42386.1"/>
    <property type="molecule type" value="Viral_cRNA"/>
</dbReference>
<comment type="subunit">
    <text evidence="9">Homomultimerizes to form the nucleocapsid. Binds to viral genomic RNA.</text>
</comment>
<evidence type="ECO:0000256" key="4">
    <source>
        <dbReference type="ARBA" id="ARBA00022844"/>
    </source>
</evidence>
<comment type="similarity">
    <text evidence="9">Belongs to the nucleorhabdovirus nucleocapsid protein family.</text>
</comment>
<dbReference type="GO" id="GO:0030430">
    <property type="term" value="C:host cell cytoplasm"/>
    <property type="evidence" value="ECO:0007669"/>
    <property type="project" value="UniProtKB-SubCell"/>
</dbReference>
<keyword evidence="7 9" id="KW-0687">Ribonucleoprotein</keyword>
<evidence type="ECO:0000256" key="8">
    <source>
        <dbReference type="ARBA" id="ARBA00033344"/>
    </source>
</evidence>
<feature type="region of interest" description="Disordered" evidence="10">
    <location>
        <begin position="41"/>
        <end position="63"/>
    </location>
</feature>
<keyword evidence="2 9" id="KW-1139">Helical capsid protein</keyword>
<dbReference type="GO" id="GO:0003723">
    <property type="term" value="F:RNA binding"/>
    <property type="evidence" value="ECO:0007669"/>
    <property type="project" value="UniProtKB-UniRule"/>
</dbReference>